<proteinExistence type="predicted"/>
<evidence type="ECO:0000313" key="2">
    <source>
        <dbReference type="Proteomes" id="UP000824469"/>
    </source>
</evidence>
<name>A0AA38FP63_TAXCH</name>
<evidence type="ECO:0000313" key="1">
    <source>
        <dbReference type="EMBL" id="KAH9307511.1"/>
    </source>
</evidence>
<organism evidence="1 2">
    <name type="scientific">Taxus chinensis</name>
    <name type="common">Chinese yew</name>
    <name type="synonym">Taxus wallichiana var. chinensis</name>
    <dbReference type="NCBI Taxonomy" id="29808"/>
    <lineage>
        <taxon>Eukaryota</taxon>
        <taxon>Viridiplantae</taxon>
        <taxon>Streptophyta</taxon>
        <taxon>Embryophyta</taxon>
        <taxon>Tracheophyta</taxon>
        <taxon>Spermatophyta</taxon>
        <taxon>Pinopsida</taxon>
        <taxon>Pinidae</taxon>
        <taxon>Conifers II</taxon>
        <taxon>Cupressales</taxon>
        <taxon>Taxaceae</taxon>
        <taxon>Taxus</taxon>
    </lineage>
</organism>
<dbReference type="AlphaFoldDB" id="A0AA38FP63"/>
<keyword evidence="2" id="KW-1185">Reference proteome</keyword>
<dbReference type="EMBL" id="JAHRHJ020000007">
    <property type="protein sequence ID" value="KAH9307511.1"/>
    <property type="molecule type" value="Genomic_DNA"/>
</dbReference>
<sequence>AGSKEEETYDKKLGCTYLEKEKGKLVYMIDDEEIENLDVDHIVLTCEVLDNADEIVCTYHEPMKMNNVNIGIDTKPKE</sequence>
<feature type="non-terminal residue" evidence="1">
    <location>
        <position position="78"/>
    </location>
</feature>
<gene>
    <name evidence="1" type="ORF">KI387_035422</name>
</gene>
<reference evidence="1 2" key="1">
    <citation type="journal article" date="2021" name="Nat. Plants">
        <title>The Taxus genome provides insights into paclitaxel biosynthesis.</title>
        <authorList>
            <person name="Xiong X."/>
            <person name="Gou J."/>
            <person name="Liao Q."/>
            <person name="Li Y."/>
            <person name="Zhou Q."/>
            <person name="Bi G."/>
            <person name="Li C."/>
            <person name="Du R."/>
            <person name="Wang X."/>
            <person name="Sun T."/>
            <person name="Guo L."/>
            <person name="Liang H."/>
            <person name="Lu P."/>
            <person name="Wu Y."/>
            <person name="Zhang Z."/>
            <person name="Ro D.K."/>
            <person name="Shang Y."/>
            <person name="Huang S."/>
            <person name="Yan J."/>
        </authorList>
    </citation>
    <scope>NUCLEOTIDE SEQUENCE [LARGE SCALE GENOMIC DNA]</scope>
    <source>
        <strain evidence="1">Ta-2019</strain>
    </source>
</reference>
<protein>
    <submittedName>
        <fullName evidence="1">Uncharacterized protein</fullName>
    </submittedName>
</protein>
<comment type="caution">
    <text evidence="1">The sequence shown here is derived from an EMBL/GenBank/DDBJ whole genome shotgun (WGS) entry which is preliminary data.</text>
</comment>
<feature type="non-terminal residue" evidence="1">
    <location>
        <position position="1"/>
    </location>
</feature>
<dbReference type="Proteomes" id="UP000824469">
    <property type="component" value="Unassembled WGS sequence"/>
</dbReference>
<accession>A0AA38FP63</accession>